<dbReference type="GO" id="GO:0046540">
    <property type="term" value="C:U4/U6 x U5 tri-snRNP complex"/>
    <property type="evidence" value="ECO:0007669"/>
    <property type="project" value="TreeGrafter"/>
</dbReference>
<dbReference type="AlphaFoldDB" id="A0AAV8Y7C1"/>
<dbReference type="PANTHER" id="PTHR11246">
    <property type="entry name" value="PRE-MRNA SPLICING FACTOR"/>
    <property type="match status" value="1"/>
</dbReference>
<keyword evidence="1" id="KW-0677">Repeat</keyword>
<gene>
    <name evidence="2" type="ORF">NQ318_004232</name>
</gene>
<sequence length="143" mass="16462">MAGGDPCGDKSRHEGYRKCHDGQSITGMSHIRLTHLKKCEHDPHVLLAVSKLFWSERKIGKCREWFQRTLKIEPDLGDAWAHWYRFEQLHGTKEQQEEVKQRCLAAEPHHGELWCSISKDIKNVGLNTEQTLKAVAKEVPIPV</sequence>
<keyword evidence="3" id="KW-1185">Reference proteome</keyword>
<dbReference type="PANTHER" id="PTHR11246:SF1">
    <property type="entry name" value="PRE-MRNA-PROCESSING FACTOR 6"/>
    <property type="match status" value="1"/>
</dbReference>
<evidence type="ECO:0000313" key="3">
    <source>
        <dbReference type="Proteomes" id="UP001162162"/>
    </source>
</evidence>
<organism evidence="2 3">
    <name type="scientific">Aromia moschata</name>
    <dbReference type="NCBI Taxonomy" id="1265417"/>
    <lineage>
        <taxon>Eukaryota</taxon>
        <taxon>Metazoa</taxon>
        <taxon>Ecdysozoa</taxon>
        <taxon>Arthropoda</taxon>
        <taxon>Hexapoda</taxon>
        <taxon>Insecta</taxon>
        <taxon>Pterygota</taxon>
        <taxon>Neoptera</taxon>
        <taxon>Endopterygota</taxon>
        <taxon>Coleoptera</taxon>
        <taxon>Polyphaga</taxon>
        <taxon>Cucujiformia</taxon>
        <taxon>Chrysomeloidea</taxon>
        <taxon>Cerambycidae</taxon>
        <taxon>Cerambycinae</taxon>
        <taxon>Callichromatini</taxon>
        <taxon>Aromia</taxon>
    </lineage>
</organism>
<proteinExistence type="predicted"/>
<dbReference type="GO" id="GO:0000244">
    <property type="term" value="P:spliceosomal tri-snRNP complex assembly"/>
    <property type="evidence" value="ECO:0007669"/>
    <property type="project" value="TreeGrafter"/>
</dbReference>
<evidence type="ECO:0000313" key="2">
    <source>
        <dbReference type="EMBL" id="KAJ8946342.1"/>
    </source>
</evidence>
<evidence type="ECO:0000256" key="1">
    <source>
        <dbReference type="ARBA" id="ARBA00022737"/>
    </source>
</evidence>
<dbReference type="Gene3D" id="1.25.40.10">
    <property type="entry name" value="Tetratricopeptide repeat domain"/>
    <property type="match status" value="1"/>
</dbReference>
<dbReference type="InterPro" id="IPR045075">
    <property type="entry name" value="Syf1-like"/>
</dbReference>
<accession>A0AAV8Y7C1</accession>
<reference evidence="2" key="1">
    <citation type="journal article" date="2023" name="Insect Mol. Biol.">
        <title>Genome sequencing provides insights into the evolution of gene families encoding plant cell wall-degrading enzymes in longhorned beetles.</title>
        <authorList>
            <person name="Shin N.R."/>
            <person name="Okamura Y."/>
            <person name="Kirsch R."/>
            <person name="Pauchet Y."/>
        </authorList>
    </citation>
    <scope>NUCLEOTIDE SEQUENCE</scope>
    <source>
        <strain evidence="2">AMC_N1</strain>
    </source>
</reference>
<dbReference type="Proteomes" id="UP001162162">
    <property type="component" value="Unassembled WGS sequence"/>
</dbReference>
<comment type="caution">
    <text evidence="2">The sequence shown here is derived from an EMBL/GenBank/DDBJ whole genome shotgun (WGS) entry which is preliminary data.</text>
</comment>
<dbReference type="InterPro" id="IPR011990">
    <property type="entry name" value="TPR-like_helical_dom_sf"/>
</dbReference>
<dbReference type="EMBL" id="JAPWTK010000189">
    <property type="protein sequence ID" value="KAJ8946342.1"/>
    <property type="molecule type" value="Genomic_DNA"/>
</dbReference>
<dbReference type="GO" id="GO:0071013">
    <property type="term" value="C:catalytic step 2 spliceosome"/>
    <property type="evidence" value="ECO:0007669"/>
    <property type="project" value="TreeGrafter"/>
</dbReference>
<name>A0AAV8Y7C1_9CUCU</name>
<dbReference type="SUPFAM" id="SSF48452">
    <property type="entry name" value="TPR-like"/>
    <property type="match status" value="1"/>
</dbReference>
<protein>
    <submittedName>
        <fullName evidence="2">Uncharacterized protein</fullName>
    </submittedName>
</protein>